<feature type="domain" description="Molybdopterin-guanine dinucleotide biosynthesis protein B (MobB)" evidence="1">
    <location>
        <begin position="9"/>
        <end position="138"/>
    </location>
</feature>
<dbReference type="InterPro" id="IPR052539">
    <property type="entry name" value="MGD_biosynthesis_adapter"/>
</dbReference>
<dbReference type="RefSeq" id="WP_244708809.1">
    <property type="nucleotide sequence ID" value="NZ_CP095073.1"/>
</dbReference>
<dbReference type="Pfam" id="PF03205">
    <property type="entry name" value="MobB"/>
    <property type="match status" value="1"/>
</dbReference>
<name>A0ABY4EG44_9BACI</name>
<proteinExistence type="predicted"/>
<dbReference type="InterPro" id="IPR027417">
    <property type="entry name" value="P-loop_NTPase"/>
</dbReference>
<dbReference type="EMBL" id="CP095073">
    <property type="protein sequence ID" value="UOQ43450.1"/>
    <property type="molecule type" value="Genomic_DNA"/>
</dbReference>
<reference evidence="2 3" key="1">
    <citation type="submission" date="2022-04" db="EMBL/GenBank/DDBJ databases">
        <title>Halobacillus sp. isolated from saltern.</title>
        <authorList>
            <person name="Won M."/>
            <person name="Lee C.-M."/>
            <person name="Woen H.-Y."/>
            <person name="Kwon S.-W."/>
        </authorList>
    </citation>
    <scope>NUCLEOTIDE SEQUENCE [LARGE SCALE GENOMIC DNA]</scope>
    <source>
        <strain evidence="2 3">SSBR10-3</strain>
    </source>
</reference>
<evidence type="ECO:0000313" key="2">
    <source>
        <dbReference type="EMBL" id="UOQ43450.1"/>
    </source>
</evidence>
<gene>
    <name evidence="2" type="primary">mobB</name>
    <name evidence="2" type="ORF">MUN89_16215</name>
</gene>
<dbReference type="InterPro" id="IPR004435">
    <property type="entry name" value="MobB_dom"/>
</dbReference>
<dbReference type="PANTHER" id="PTHR40072:SF1">
    <property type="entry name" value="MOLYBDOPTERIN-GUANINE DINUCLEOTIDE BIOSYNTHESIS ADAPTER PROTEIN"/>
    <property type="match status" value="1"/>
</dbReference>
<evidence type="ECO:0000259" key="1">
    <source>
        <dbReference type="Pfam" id="PF03205"/>
    </source>
</evidence>
<dbReference type="SUPFAM" id="SSF52540">
    <property type="entry name" value="P-loop containing nucleoside triphosphate hydrolases"/>
    <property type="match status" value="1"/>
</dbReference>
<evidence type="ECO:0000313" key="3">
    <source>
        <dbReference type="Proteomes" id="UP000831787"/>
    </source>
</evidence>
<accession>A0ABY4EG44</accession>
<keyword evidence="3" id="KW-1185">Reference proteome</keyword>
<dbReference type="NCBIfam" id="TIGR00176">
    <property type="entry name" value="mobB"/>
    <property type="match status" value="1"/>
</dbReference>
<dbReference type="PANTHER" id="PTHR40072">
    <property type="entry name" value="MOLYBDOPTERIN-GUANINE DINUCLEOTIDE BIOSYNTHESIS ADAPTER PROTEIN-RELATED"/>
    <property type="match status" value="1"/>
</dbReference>
<organism evidence="2 3">
    <name type="scientific">Halobacillus salinarum</name>
    <dbReference type="NCBI Taxonomy" id="2932257"/>
    <lineage>
        <taxon>Bacteria</taxon>
        <taxon>Bacillati</taxon>
        <taxon>Bacillota</taxon>
        <taxon>Bacilli</taxon>
        <taxon>Bacillales</taxon>
        <taxon>Bacillaceae</taxon>
        <taxon>Halobacillus</taxon>
    </lineage>
</organism>
<dbReference type="Proteomes" id="UP000831787">
    <property type="component" value="Chromosome"/>
</dbReference>
<sequence>MAMGSKVPVFQIVGYKNSGKTSLLSELIAYGTDEGDRIAAIKHHGHNEPLKVMHRDTDSFRLHESGAFMTGVDCSGRFQLELNHKPDFPLSRFIDLYGYFEPDLIVIEGFKQEPYPKAIVIKREEDLSLLNLSNIQFVITWNEKWTEDLTLPVYRLSDWRQSLPIVYPLTKRGEED</sequence>
<protein>
    <submittedName>
        <fullName evidence="2">Molybdopterin-guanine dinucleotide biosynthesis protein B</fullName>
    </submittedName>
</protein>
<dbReference type="Gene3D" id="3.40.50.300">
    <property type="entry name" value="P-loop containing nucleotide triphosphate hydrolases"/>
    <property type="match status" value="1"/>
</dbReference>